<dbReference type="InterPro" id="IPR050266">
    <property type="entry name" value="AB_hydrolase_sf"/>
</dbReference>
<evidence type="ECO:0000256" key="1">
    <source>
        <dbReference type="ARBA" id="ARBA00022801"/>
    </source>
</evidence>
<dbReference type="Pfam" id="PF00561">
    <property type="entry name" value="Abhydrolase_1"/>
    <property type="match status" value="1"/>
</dbReference>
<dbReference type="SUPFAM" id="SSF53474">
    <property type="entry name" value="alpha/beta-Hydrolases"/>
    <property type="match status" value="1"/>
</dbReference>
<dbReference type="Gene3D" id="3.40.50.1820">
    <property type="entry name" value="alpha/beta hydrolase"/>
    <property type="match status" value="1"/>
</dbReference>
<dbReference type="GO" id="GO:0016787">
    <property type="term" value="F:hydrolase activity"/>
    <property type="evidence" value="ECO:0007669"/>
    <property type="project" value="UniProtKB-KW"/>
</dbReference>
<proteinExistence type="predicted"/>
<reference evidence="3 4" key="1">
    <citation type="submission" date="2016-11" db="EMBL/GenBank/DDBJ databases">
        <authorList>
            <person name="Jaros S."/>
            <person name="Januszkiewicz K."/>
            <person name="Wedrychowicz H."/>
        </authorList>
    </citation>
    <scope>NUCLEOTIDE SEQUENCE [LARGE SCALE GENOMIC DNA]</scope>
    <source>
        <strain evidence="3 4">GAS242</strain>
    </source>
</reference>
<feature type="domain" description="AB hydrolase-1" evidence="2">
    <location>
        <begin position="27"/>
        <end position="142"/>
    </location>
</feature>
<dbReference type="GO" id="GO:0016020">
    <property type="term" value="C:membrane"/>
    <property type="evidence" value="ECO:0007669"/>
    <property type="project" value="TreeGrafter"/>
</dbReference>
<dbReference type="PANTHER" id="PTHR43798:SF31">
    <property type="entry name" value="AB HYDROLASE SUPERFAMILY PROTEIN YCLE"/>
    <property type="match status" value="1"/>
</dbReference>
<dbReference type="AlphaFoldDB" id="A0A1M5UT81"/>
<dbReference type="InterPro" id="IPR000073">
    <property type="entry name" value="AB_hydrolase_1"/>
</dbReference>
<dbReference type="Proteomes" id="UP000190675">
    <property type="component" value="Chromosome I"/>
</dbReference>
<evidence type="ECO:0000313" key="4">
    <source>
        <dbReference type="Proteomes" id="UP000190675"/>
    </source>
</evidence>
<keyword evidence="1" id="KW-0378">Hydrolase</keyword>
<dbReference type="EMBL" id="LT670818">
    <property type="protein sequence ID" value="SHH65923.1"/>
    <property type="molecule type" value="Genomic_DNA"/>
</dbReference>
<sequence>MAASRGHQIGRSERISMAYRESGGGTPLVLVHGVINDYRHWNPQIEPFAAHYRTVAVSLRHYFPEPWDGRGDDFSILQHADDVAEFIRRLDLSPVHLLGHSRGGAVVLHVAARYPEVIRTLILADAGGLEELLPDTPESRAMAAERQTNAERLAADLAKGDRDAALRAYVDALSGPGRWDQISADQKLIHLDNAVPSTRTEPRPSLAREAIRKFRFPILPIVGEKSPKRSEETLRAMRLCLPDNMEDLIIIPNAAHGMNRQNAQAFNAAVLGFLSGR</sequence>
<gene>
    <name evidence="3" type="ORF">SAMN05444169_8627</name>
</gene>
<evidence type="ECO:0000313" key="3">
    <source>
        <dbReference type="EMBL" id="SHH65923.1"/>
    </source>
</evidence>
<organism evidence="3 4">
    <name type="scientific">Bradyrhizobium erythrophlei</name>
    <dbReference type="NCBI Taxonomy" id="1437360"/>
    <lineage>
        <taxon>Bacteria</taxon>
        <taxon>Pseudomonadati</taxon>
        <taxon>Pseudomonadota</taxon>
        <taxon>Alphaproteobacteria</taxon>
        <taxon>Hyphomicrobiales</taxon>
        <taxon>Nitrobacteraceae</taxon>
        <taxon>Bradyrhizobium</taxon>
    </lineage>
</organism>
<dbReference type="PANTHER" id="PTHR43798">
    <property type="entry name" value="MONOACYLGLYCEROL LIPASE"/>
    <property type="match status" value="1"/>
</dbReference>
<accession>A0A1M5UT81</accession>
<evidence type="ECO:0000259" key="2">
    <source>
        <dbReference type="Pfam" id="PF00561"/>
    </source>
</evidence>
<protein>
    <submittedName>
        <fullName evidence="3">Pimeloyl-ACP methyl ester carboxylesterase</fullName>
    </submittedName>
</protein>
<name>A0A1M5UT81_9BRAD</name>
<dbReference type="InterPro" id="IPR029058">
    <property type="entry name" value="AB_hydrolase_fold"/>
</dbReference>